<accession>A0A517L8D3</accession>
<dbReference type="EMBL" id="CP042190">
    <property type="protein sequence ID" value="QDS71890.1"/>
    <property type="molecule type" value="Genomic_DNA"/>
</dbReference>
<evidence type="ECO:0000313" key="2">
    <source>
        <dbReference type="EMBL" id="QDS71890.1"/>
    </source>
</evidence>
<dbReference type="Pfam" id="PF23106">
    <property type="entry name" value="EGF_Teneurin"/>
    <property type="match status" value="1"/>
</dbReference>
<organism evidence="2 3">
    <name type="scientific">Venturia effusa</name>
    <dbReference type="NCBI Taxonomy" id="50376"/>
    <lineage>
        <taxon>Eukaryota</taxon>
        <taxon>Fungi</taxon>
        <taxon>Dikarya</taxon>
        <taxon>Ascomycota</taxon>
        <taxon>Pezizomycotina</taxon>
        <taxon>Dothideomycetes</taxon>
        <taxon>Pleosporomycetidae</taxon>
        <taxon>Venturiales</taxon>
        <taxon>Venturiaceae</taxon>
        <taxon>Venturia</taxon>
    </lineage>
</organism>
<protein>
    <recommendedName>
        <fullName evidence="4">EGF-like domain-containing protein</fullName>
    </recommendedName>
</protein>
<feature type="chain" id="PRO_5021972700" description="EGF-like domain-containing protein" evidence="1">
    <location>
        <begin position="21"/>
        <end position="387"/>
    </location>
</feature>
<keyword evidence="3" id="KW-1185">Reference proteome</keyword>
<dbReference type="Proteomes" id="UP000316270">
    <property type="component" value="Chromosome 6"/>
</dbReference>
<keyword evidence="1" id="KW-0732">Signal</keyword>
<dbReference type="AlphaFoldDB" id="A0A517L8D3"/>
<dbReference type="OrthoDB" id="6130531at2759"/>
<dbReference type="CDD" id="cd08994">
    <property type="entry name" value="GH43_62_32_68_117_130-like"/>
    <property type="match status" value="1"/>
</dbReference>
<reference evidence="2 3" key="1">
    <citation type="submission" date="2019-07" db="EMBL/GenBank/DDBJ databases">
        <title>Finished genome of Venturia effusa.</title>
        <authorList>
            <person name="Young C.A."/>
            <person name="Cox M.P."/>
            <person name="Ganley A.R.D."/>
            <person name="David W.J."/>
        </authorList>
    </citation>
    <scope>NUCLEOTIDE SEQUENCE [LARGE SCALE GENOMIC DNA]</scope>
    <source>
        <strain evidence="3">albino</strain>
    </source>
</reference>
<evidence type="ECO:0008006" key="4">
    <source>
        <dbReference type="Google" id="ProtNLM"/>
    </source>
</evidence>
<evidence type="ECO:0000313" key="3">
    <source>
        <dbReference type="Proteomes" id="UP000316270"/>
    </source>
</evidence>
<dbReference type="STRING" id="50376.A0A517L8D3"/>
<proteinExistence type="predicted"/>
<gene>
    <name evidence="2" type="ORF">FKW77_010196</name>
</gene>
<sequence>MINHVLALLLWSSLLAFTLSCTTDEDCSLNGLCLREACTCDPGWLGPSCGKLDLRPAKRGTGYNHTTPSLNSTGNLQYKSWGNSSWGGNIIRDRDDPELFHLVYDQFSHGCGLSGWRPASFIARAEARGSAEGPYIFQEKITKSFRHNAYAHWSEADQKYLLWSIGVDIPDPVQCGGINKANWPNNISVSSAPTIRGPWAPFTVLINGTNPAPLSLAASSAQNATTILMSEDETIYAAPSYLGPYTLVSKAPWNTTDFSPTWAEDPFLYRDFRGHFHVLAHWMIDLSLSPSRKYPRVGAHMFSRNLKGPWIFKPEYGPAFTSEVAFEDGSVEVFGRRERPKVFFAEGEGRMGGAFLVTGMQSLGGGGGSFTLVQGIGKVGASALNPR</sequence>
<feature type="signal peptide" evidence="1">
    <location>
        <begin position="1"/>
        <end position="20"/>
    </location>
</feature>
<evidence type="ECO:0000256" key="1">
    <source>
        <dbReference type="SAM" id="SignalP"/>
    </source>
</evidence>
<name>A0A517L8D3_9PEZI</name>